<organism evidence="1 2">
    <name type="scientific">Datura stramonium</name>
    <name type="common">Jimsonweed</name>
    <name type="synonym">Common thornapple</name>
    <dbReference type="NCBI Taxonomy" id="4076"/>
    <lineage>
        <taxon>Eukaryota</taxon>
        <taxon>Viridiplantae</taxon>
        <taxon>Streptophyta</taxon>
        <taxon>Embryophyta</taxon>
        <taxon>Tracheophyta</taxon>
        <taxon>Spermatophyta</taxon>
        <taxon>Magnoliopsida</taxon>
        <taxon>eudicotyledons</taxon>
        <taxon>Gunneridae</taxon>
        <taxon>Pentapetalae</taxon>
        <taxon>asterids</taxon>
        <taxon>lamiids</taxon>
        <taxon>Solanales</taxon>
        <taxon>Solanaceae</taxon>
        <taxon>Solanoideae</taxon>
        <taxon>Datureae</taxon>
        <taxon>Datura</taxon>
    </lineage>
</organism>
<dbReference type="Proteomes" id="UP000823775">
    <property type="component" value="Unassembled WGS sequence"/>
</dbReference>
<gene>
    <name evidence="1" type="ORF">HAX54_022067</name>
</gene>
<reference evidence="1 2" key="1">
    <citation type="journal article" date="2021" name="BMC Genomics">
        <title>Datura genome reveals duplications of psychoactive alkaloid biosynthetic genes and high mutation rate following tissue culture.</title>
        <authorList>
            <person name="Rajewski A."/>
            <person name="Carter-House D."/>
            <person name="Stajich J."/>
            <person name="Litt A."/>
        </authorList>
    </citation>
    <scope>NUCLEOTIDE SEQUENCE [LARGE SCALE GENOMIC DNA]</scope>
    <source>
        <strain evidence="1">AR-01</strain>
    </source>
</reference>
<evidence type="ECO:0000313" key="2">
    <source>
        <dbReference type="Proteomes" id="UP000823775"/>
    </source>
</evidence>
<comment type="caution">
    <text evidence="1">The sequence shown here is derived from an EMBL/GenBank/DDBJ whole genome shotgun (WGS) entry which is preliminary data.</text>
</comment>
<keyword evidence="2" id="KW-1185">Reference proteome</keyword>
<proteinExistence type="predicted"/>
<evidence type="ECO:0000313" key="1">
    <source>
        <dbReference type="EMBL" id="MCD7453776.1"/>
    </source>
</evidence>
<dbReference type="EMBL" id="JACEIK010000265">
    <property type="protein sequence ID" value="MCD7453776.1"/>
    <property type="molecule type" value="Genomic_DNA"/>
</dbReference>
<accession>A0ABS8S649</accession>
<feature type="non-terminal residue" evidence="1">
    <location>
        <position position="224"/>
    </location>
</feature>
<sequence length="224" mass="25431">MVEGEKGFEVEVREAREQFCLFLRAVYSVEMLAYRDSKIEALRTNMGRLVIPDLCSLGFCRRIPGSNMPFREESELPDQEVTFSEKQTFLGKSSGHSSHADLNSKKKVKLSSLDFDAEIVMSQALMDLSGSFYHVSEECFSRRRIFPVIVSMASMAIKLPSRAFVNLSITLSPCKYKEVSPPIKYLGCPLFQGRKKVWYFTQTTTNILKKVEAWHCKLLSSGGK</sequence>
<protein>
    <submittedName>
        <fullName evidence="1">Uncharacterized protein</fullName>
    </submittedName>
</protein>
<name>A0ABS8S649_DATST</name>